<dbReference type="InterPro" id="IPR011009">
    <property type="entry name" value="Kinase-like_dom_sf"/>
</dbReference>
<evidence type="ECO:0008006" key="3">
    <source>
        <dbReference type="Google" id="ProtNLM"/>
    </source>
</evidence>
<dbReference type="Gene3D" id="1.10.510.10">
    <property type="entry name" value="Transferase(Phosphotransferase) domain 1"/>
    <property type="match status" value="1"/>
</dbReference>
<dbReference type="SUPFAM" id="SSF56112">
    <property type="entry name" value="Protein kinase-like (PK-like)"/>
    <property type="match status" value="1"/>
</dbReference>
<comment type="caution">
    <text evidence="1">The sequence shown here is derived from an EMBL/GenBank/DDBJ whole genome shotgun (WGS) entry which is preliminary data.</text>
</comment>
<protein>
    <recommendedName>
        <fullName evidence="3">Aminoglycoside phosphotransferase</fullName>
    </recommendedName>
</protein>
<sequence>MAPASQVPAWFDGAVLERPPDVTDDEVLGLVRRLWEPRADAVEHLAVGWGAHHWRVDVDGEPALFLTLDPDLPRHTQATLEAAYASAASLDLPFVWPSLPSLDGTFTAPLGARTTSVTGWLEGTRPEESVAELPDLLADLHAAPAPASARAWSTEIPSDLPALLRSLLQQPWTGPLGPAAHELLVEHLTTVGGWAREHARLVALADPSTYVVTHGEPHVRNQWLARGRTWLVDWESLLLAPRERDLATLVHEGRDVDHDRQMVRLFDLEWRLSEIWSFAQWLQGPHVGDTDDHTALGGLTEELTRPHFGTA</sequence>
<keyword evidence="2" id="KW-1185">Reference proteome</keyword>
<reference evidence="1 2" key="1">
    <citation type="submission" date="2022-06" db="EMBL/GenBank/DDBJ databases">
        <authorList>
            <person name="So Y."/>
        </authorList>
    </citation>
    <scope>NUCLEOTIDE SEQUENCE [LARGE SCALE GENOMIC DNA]</scope>
    <source>
        <strain evidence="1 2">STR3</strain>
    </source>
</reference>
<evidence type="ECO:0000313" key="1">
    <source>
        <dbReference type="EMBL" id="MCP3421974.1"/>
    </source>
</evidence>
<gene>
    <name evidence="1" type="ORF">NCI01_09225</name>
</gene>
<accession>A0ABT1KXA8</accession>
<proteinExistence type="predicted"/>
<evidence type="ECO:0000313" key="2">
    <source>
        <dbReference type="Proteomes" id="UP001204524"/>
    </source>
</evidence>
<name>A0ABT1KXA8_9ACTN</name>
<organism evidence="1 2">
    <name type="scientific">Nocardioides pinisoli</name>
    <dbReference type="NCBI Taxonomy" id="2950279"/>
    <lineage>
        <taxon>Bacteria</taxon>
        <taxon>Bacillati</taxon>
        <taxon>Actinomycetota</taxon>
        <taxon>Actinomycetes</taxon>
        <taxon>Propionibacteriales</taxon>
        <taxon>Nocardioidaceae</taxon>
        <taxon>Nocardioides</taxon>
    </lineage>
</organism>
<dbReference type="Proteomes" id="UP001204524">
    <property type="component" value="Unassembled WGS sequence"/>
</dbReference>
<dbReference type="EMBL" id="JANARS010000003">
    <property type="protein sequence ID" value="MCP3421974.1"/>
    <property type="molecule type" value="Genomic_DNA"/>
</dbReference>
<dbReference type="RefSeq" id="WP_254181182.1">
    <property type="nucleotide sequence ID" value="NZ_JANARS010000003.1"/>
</dbReference>